<dbReference type="CDD" id="cd00834">
    <property type="entry name" value="KAS_I_II"/>
    <property type="match status" value="1"/>
</dbReference>
<evidence type="ECO:0000259" key="4">
    <source>
        <dbReference type="PROSITE" id="PS52004"/>
    </source>
</evidence>
<name>A0A4Y3KQ41_9CELL</name>
<evidence type="ECO:0000256" key="2">
    <source>
        <dbReference type="ARBA" id="ARBA00022679"/>
    </source>
</evidence>
<sequence>MTVRVTGLGALSPLGVGMADNWDALLRGTVGITRITAFDPLEFRVHIAGEVVPFDAAEVLPPQDARRLDSYAQFGVVAGIQAVEDSGLDLAAVDPTRFSIVVGTGYGCTAANTEAVRLLDRSGPARFTPAPAVYGAQDIVAAYLSLRWGALGESLCLSAACASGTVAIGQAMRQIEWGLADVVVVIGADGAVTPRDLAVVCGSRALTATHNDDPKSACRPFDRDRDGFVLSAGAGALVLESAEHAARRGASVRASLVGYGAASDAHHLTAPHPEGRGAVTAMRRALASAGLEPGAVDHVNAHGTGTPKNDEVEAHALRTVFGDHVGAVAVTSTKSMTGHMIGAAGTYEAAATVLACAEGRVPPTMSCPDPEFDFLDVVRDEARATPVTYALTNSFGFGGHCATVVVGPPDA</sequence>
<dbReference type="GO" id="GO:0005829">
    <property type="term" value="C:cytosol"/>
    <property type="evidence" value="ECO:0007669"/>
    <property type="project" value="TreeGrafter"/>
</dbReference>
<accession>A0A4Y3KQ41</accession>
<dbReference type="Proteomes" id="UP000320461">
    <property type="component" value="Unassembled WGS sequence"/>
</dbReference>
<evidence type="ECO:0000313" key="5">
    <source>
        <dbReference type="EMBL" id="GEA85756.1"/>
    </source>
</evidence>
<dbReference type="PROSITE" id="PS00606">
    <property type="entry name" value="KS3_1"/>
    <property type="match status" value="1"/>
</dbReference>
<reference evidence="5 6" key="1">
    <citation type="submission" date="2019-06" db="EMBL/GenBank/DDBJ databases">
        <title>Whole genome shotgun sequence of Cellulomonas gelida NBRC 3748.</title>
        <authorList>
            <person name="Hosoyama A."/>
            <person name="Uohara A."/>
            <person name="Ohji S."/>
            <person name="Ichikawa N."/>
        </authorList>
    </citation>
    <scope>NUCLEOTIDE SEQUENCE [LARGE SCALE GENOMIC DNA]</scope>
    <source>
        <strain evidence="5 6">NBRC 3748</strain>
    </source>
</reference>
<dbReference type="PROSITE" id="PS52004">
    <property type="entry name" value="KS3_2"/>
    <property type="match status" value="1"/>
</dbReference>
<dbReference type="PANTHER" id="PTHR11712">
    <property type="entry name" value="POLYKETIDE SYNTHASE-RELATED"/>
    <property type="match status" value="1"/>
</dbReference>
<organism evidence="5 6">
    <name type="scientific">Cellulomonas gelida</name>
    <dbReference type="NCBI Taxonomy" id="1712"/>
    <lineage>
        <taxon>Bacteria</taxon>
        <taxon>Bacillati</taxon>
        <taxon>Actinomycetota</taxon>
        <taxon>Actinomycetes</taxon>
        <taxon>Micrococcales</taxon>
        <taxon>Cellulomonadaceae</taxon>
        <taxon>Cellulomonas</taxon>
    </lineage>
</organism>
<dbReference type="InterPro" id="IPR000794">
    <property type="entry name" value="Beta-ketoacyl_synthase"/>
</dbReference>
<dbReference type="InterPro" id="IPR016039">
    <property type="entry name" value="Thiolase-like"/>
</dbReference>
<evidence type="ECO:0000313" key="6">
    <source>
        <dbReference type="Proteomes" id="UP000320461"/>
    </source>
</evidence>
<dbReference type="NCBIfam" id="NF005589">
    <property type="entry name" value="PRK07314.1"/>
    <property type="match status" value="1"/>
</dbReference>
<dbReference type="InterPro" id="IPR014031">
    <property type="entry name" value="Ketoacyl_synth_C"/>
</dbReference>
<dbReference type="SUPFAM" id="SSF53901">
    <property type="entry name" value="Thiolase-like"/>
    <property type="match status" value="2"/>
</dbReference>
<dbReference type="GO" id="GO:0004315">
    <property type="term" value="F:3-oxoacyl-[acyl-carrier-protein] synthase activity"/>
    <property type="evidence" value="ECO:0007669"/>
    <property type="project" value="InterPro"/>
</dbReference>
<dbReference type="Gene3D" id="3.40.47.10">
    <property type="match status" value="2"/>
</dbReference>
<dbReference type="EMBL" id="BJLQ01000047">
    <property type="protein sequence ID" value="GEA85756.1"/>
    <property type="molecule type" value="Genomic_DNA"/>
</dbReference>
<dbReference type="OrthoDB" id="9808669at2"/>
<feature type="domain" description="Ketosynthase family 3 (KS3)" evidence="4">
    <location>
        <begin position="1"/>
        <end position="408"/>
    </location>
</feature>
<dbReference type="InterPro" id="IPR020841">
    <property type="entry name" value="PKS_Beta-ketoAc_synthase_dom"/>
</dbReference>
<dbReference type="SMART" id="SM00825">
    <property type="entry name" value="PKS_KS"/>
    <property type="match status" value="1"/>
</dbReference>
<gene>
    <name evidence="5" type="primary">fabF</name>
    <name evidence="5" type="ORF">CGE01nite_30070</name>
</gene>
<dbReference type="RefSeq" id="WP_048342638.1">
    <property type="nucleotide sequence ID" value="NZ_BJLQ01000047.1"/>
</dbReference>
<dbReference type="Pfam" id="PF00109">
    <property type="entry name" value="ketoacyl-synt"/>
    <property type="match status" value="1"/>
</dbReference>
<dbReference type="PANTHER" id="PTHR11712:SF336">
    <property type="entry name" value="3-OXOACYL-[ACYL-CARRIER-PROTEIN] SYNTHASE, MITOCHONDRIAL"/>
    <property type="match status" value="1"/>
</dbReference>
<keyword evidence="6" id="KW-1185">Reference proteome</keyword>
<dbReference type="GO" id="GO:0006633">
    <property type="term" value="P:fatty acid biosynthetic process"/>
    <property type="evidence" value="ECO:0007669"/>
    <property type="project" value="InterPro"/>
</dbReference>
<evidence type="ECO:0000256" key="1">
    <source>
        <dbReference type="ARBA" id="ARBA00008467"/>
    </source>
</evidence>
<dbReference type="InterPro" id="IPR014030">
    <property type="entry name" value="Ketoacyl_synth_N"/>
</dbReference>
<comment type="similarity">
    <text evidence="1 3">Belongs to the thiolase-like superfamily. Beta-ketoacyl-ACP synthases family.</text>
</comment>
<dbReference type="InterPro" id="IPR018201">
    <property type="entry name" value="Ketoacyl_synth_AS"/>
</dbReference>
<keyword evidence="2 3" id="KW-0808">Transferase</keyword>
<dbReference type="Pfam" id="PF02801">
    <property type="entry name" value="Ketoacyl-synt_C"/>
    <property type="match status" value="1"/>
</dbReference>
<protein>
    <submittedName>
        <fullName evidence="5">3-oxoacyl-[acyl-carrier-protein] synthase 2</fullName>
    </submittedName>
</protein>
<evidence type="ECO:0000256" key="3">
    <source>
        <dbReference type="RuleBase" id="RU003694"/>
    </source>
</evidence>
<comment type="caution">
    <text evidence="5">The sequence shown here is derived from an EMBL/GenBank/DDBJ whole genome shotgun (WGS) entry which is preliminary data.</text>
</comment>
<dbReference type="AlphaFoldDB" id="A0A4Y3KQ41"/>
<proteinExistence type="inferred from homology"/>